<protein>
    <submittedName>
        <fullName evidence="2">Uncharacterized protein</fullName>
    </submittedName>
</protein>
<keyword evidence="1" id="KW-0732">Signal</keyword>
<sequence length="130" mass="15007">MFKTPLLILLLLGTTSCENDSDSDITETPINENHARHRHSHSILTNGSDGNKLSEIRYLRRHLNKEVLNFVMTDYLVDGEVENRVHYNGISAKETYCLIERWVNKTSTLAPYIHYNDVMAPYLSKEQRNG</sequence>
<keyword evidence="3" id="KW-1185">Reference proteome</keyword>
<gene>
    <name evidence="2" type="ORF">OBRU01_25283</name>
</gene>
<evidence type="ECO:0000256" key="1">
    <source>
        <dbReference type="SAM" id="SignalP"/>
    </source>
</evidence>
<reference evidence="2 3" key="1">
    <citation type="journal article" date="2015" name="Genome Biol. Evol.">
        <title>The genome of winter moth (Operophtera brumata) provides a genomic perspective on sexual dimorphism and phenology.</title>
        <authorList>
            <person name="Derks M.F."/>
            <person name="Smit S."/>
            <person name="Salis L."/>
            <person name="Schijlen E."/>
            <person name="Bossers A."/>
            <person name="Mateman C."/>
            <person name="Pijl A.S."/>
            <person name="de Ridder D."/>
            <person name="Groenen M.A."/>
            <person name="Visser M.E."/>
            <person name="Megens H.J."/>
        </authorList>
    </citation>
    <scope>NUCLEOTIDE SEQUENCE [LARGE SCALE GENOMIC DNA]</scope>
    <source>
        <strain evidence="2">WM2013NL</strain>
        <tissue evidence="2">Head and thorax</tissue>
    </source>
</reference>
<organism evidence="2 3">
    <name type="scientific">Operophtera brumata</name>
    <name type="common">Winter moth</name>
    <name type="synonym">Phalaena brumata</name>
    <dbReference type="NCBI Taxonomy" id="104452"/>
    <lineage>
        <taxon>Eukaryota</taxon>
        <taxon>Metazoa</taxon>
        <taxon>Ecdysozoa</taxon>
        <taxon>Arthropoda</taxon>
        <taxon>Hexapoda</taxon>
        <taxon>Insecta</taxon>
        <taxon>Pterygota</taxon>
        <taxon>Neoptera</taxon>
        <taxon>Endopterygota</taxon>
        <taxon>Lepidoptera</taxon>
        <taxon>Glossata</taxon>
        <taxon>Ditrysia</taxon>
        <taxon>Geometroidea</taxon>
        <taxon>Geometridae</taxon>
        <taxon>Larentiinae</taxon>
        <taxon>Operophtera</taxon>
    </lineage>
</organism>
<evidence type="ECO:0000313" key="3">
    <source>
        <dbReference type="Proteomes" id="UP000037510"/>
    </source>
</evidence>
<accession>A0A0L7KBC5</accession>
<name>A0A0L7KBC5_OPEBR</name>
<dbReference type="AlphaFoldDB" id="A0A0L7KBC5"/>
<feature type="chain" id="PRO_5005572435" evidence="1">
    <location>
        <begin position="18"/>
        <end position="130"/>
    </location>
</feature>
<dbReference type="EMBL" id="JTDY01010192">
    <property type="protein sequence ID" value="KOB60234.1"/>
    <property type="molecule type" value="Genomic_DNA"/>
</dbReference>
<proteinExistence type="predicted"/>
<dbReference type="PROSITE" id="PS51257">
    <property type="entry name" value="PROKAR_LIPOPROTEIN"/>
    <property type="match status" value="1"/>
</dbReference>
<feature type="non-terminal residue" evidence="2">
    <location>
        <position position="130"/>
    </location>
</feature>
<comment type="caution">
    <text evidence="2">The sequence shown here is derived from an EMBL/GenBank/DDBJ whole genome shotgun (WGS) entry which is preliminary data.</text>
</comment>
<feature type="signal peptide" evidence="1">
    <location>
        <begin position="1"/>
        <end position="17"/>
    </location>
</feature>
<dbReference type="Proteomes" id="UP000037510">
    <property type="component" value="Unassembled WGS sequence"/>
</dbReference>
<evidence type="ECO:0000313" key="2">
    <source>
        <dbReference type="EMBL" id="KOB60234.1"/>
    </source>
</evidence>